<dbReference type="GO" id="GO:0071944">
    <property type="term" value="C:cell periphery"/>
    <property type="evidence" value="ECO:0007669"/>
    <property type="project" value="TreeGrafter"/>
</dbReference>
<dbReference type="GO" id="GO:0016807">
    <property type="term" value="F:cysteine-type carboxypeptidase activity"/>
    <property type="evidence" value="ECO:0007669"/>
    <property type="project" value="TreeGrafter"/>
</dbReference>
<evidence type="ECO:0000259" key="2">
    <source>
        <dbReference type="Pfam" id="PF04424"/>
    </source>
</evidence>
<dbReference type="Proteomes" id="UP001162131">
    <property type="component" value="Unassembled WGS sequence"/>
</dbReference>
<comment type="caution">
    <text evidence="3">The sequence shown here is derived from an EMBL/GenBank/DDBJ whole genome shotgun (WGS) entry which is preliminary data.</text>
</comment>
<dbReference type="AlphaFoldDB" id="A0AAU9J0G5"/>
<dbReference type="GO" id="GO:0071108">
    <property type="term" value="P:protein K48-linked deubiquitination"/>
    <property type="evidence" value="ECO:0007669"/>
    <property type="project" value="TreeGrafter"/>
</dbReference>
<dbReference type="EMBL" id="CAJZBQ010000022">
    <property type="protein sequence ID" value="CAG9319230.1"/>
    <property type="molecule type" value="Genomic_DNA"/>
</dbReference>
<dbReference type="InterPro" id="IPR007518">
    <property type="entry name" value="MINDY"/>
</dbReference>
<proteinExistence type="predicted"/>
<feature type="region of interest" description="Disordered" evidence="1">
    <location>
        <begin position="328"/>
        <end position="374"/>
    </location>
</feature>
<dbReference type="GO" id="GO:1990380">
    <property type="term" value="F:K48-linked deubiquitinase activity"/>
    <property type="evidence" value="ECO:0007669"/>
    <property type="project" value="InterPro"/>
</dbReference>
<dbReference type="Pfam" id="PF04424">
    <property type="entry name" value="MINDY_DUB"/>
    <property type="match status" value="1"/>
</dbReference>
<keyword evidence="4" id="KW-1185">Reference proteome</keyword>
<reference evidence="3" key="1">
    <citation type="submission" date="2021-09" db="EMBL/GenBank/DDBJ databases">
        <authorList>
            <consortium name="AG Swart"/>
            <person name="Singh M."/>
            <person name="Singh A."/>
            <person name="Seah K."/>
            <person name="Emmerich C."/>
        </authorList>
    </citation>
    <scope>NUCLEOTIDE SEQUENCE</scope>
    <source>
        <strain evidence="3">ATCC30299</strain>
    </source>
</reference>
<dbReference type="GO" id="GO:0005829">
    <property type="term" value="C:cytosol"/>
    <property type="evidence" value="ECO:0007669"/>
    <property type="project" value="TreeGrafter"/>
</dbReference>
<evidence type="ECO:0000313" key="4">
    <source>
        <dbReference type="Proteomes" id="UP001162131"/>
    </source>
</evidence>
<gene>
    <name evidence="3" type="ORF">BSTOLATCC_MIC23438</name>
</gene>
<feature type="domain" description="MINDY deubiquitinase" evidence="2">
    <location>
        <begin position="5"/>
        <end position="263"/>
    </location>
</feature>
<sequence length="374" mass="43492">MEEEFYWLKEIEFLGKHLQILMQSNNGPCPLLAIANVLILRGQLKIHQDFSNLSHEHLVTLVADKLLELNRIDENDPNYSNLQANLSDAIAIIPKLQEGIDVNVKFDDINSFEFTTEIEVFDLMKIQLVHAWVVEKDSEIEKAIGKMSYNQIQEVLVRCEELKNKENLDAEETEFVRKGRVIAEFLENSASQMTEEGLRRLNTEIPDGRICVLFRNNHFSTLVKHNKKVYILATDLGFRDADQITWERLSKIAGDNKYCNSYFQKIINSASNSPDKVINVDEKQAITDFIDHQNKIDEDEESKKKAKIEEEDASLALALSLQEKELYMKEKEERKHKANERSNRREGLQSKNRVGLQQKKEKKEKKEKKKCVIW</sequence>
<accession>A0AAU9J0G5</accession>
<evidence type="ECO:0000256" key="1">
    <source>
        <dbReference type="SAM" id="MobiDB-lite"/>
    </source>
</evidence>
<feature type="compositionally biased region" description="Basic residues" evidence="1">
    <location>
        <begin position="360"/>
        <end position="374"/>
    </location>
</feature>
<protein>
    <recommendedName>
        <fullName evidence="2">MINDY deubiquitinase domain-containing protein</fullName>
    </recommendedName>
</protein>
<feature type="compositionally biased region" description="Basic and acidic residues" evidence="1">
    <location>
        <begin position="328"/>
        <end position="348"/>
    </location>
</feature>
<dbReference type="InterPro" id="IPR033979">
    <property type="entry name" value="MINDY_domain"/>
</dbReference>
<dbReference type="GO" id="GO:0004843">
    <property type="term" value="F:cysteine-type deubiquitinase activity"/>
    <property type="evidence" value="ECO:0007669"/>
    <property type="project" value="InterPro"/>
</dbReference>
<dbReference type="PANTHER" id="PTHR18063:SF6">
    <property type="entry name" value="UBIQUITIN CARBOXYL-TERMINAL HYDROLASE"/>
    <property type="match status" value="1"/>
</dbReference>
<evidence type="ECO:0000313" key="3">
    <source>
        <dbReference type="EMBL" id="CAG9319230.1"/>
    </source>
</evidence>
<name>A0AAU9J0G5_9CILI</name>
<organism evidence="3 4">
    <name type="scientific">Blepharisma stoltei</name>
    <dbReference type="NCBI Taxonomy" id="1481888"/>
    <lineage>
        <taxon>Eukaryota</taxon>
        <taxon>Sar</taxon>
        <taxon>Alveolata</taxon>
        <taxon>Ciliophora</taxon>
        <taxon>Postciliodesmatophora</taxon>
        <taxon>Heterotrichea</taxon>
        <taxon>Heterotrichida</taxon>
        <taxon>Blepharismidae</taxon>
        <taxon>Blepharisma</taxon>
    </lineage>
</organism>
<dbReference type="PANTHER" id="PTHR18063">
    <property type="entry name" value="NF-E2 INDUCIBLE PROTEIN"/>
    <property type="match status" value="1"/>
</dbReference>